<evidence type="ECO:0000256" key="1">
    <source>
        <dbReference type="SAM" id="Coils"/>
    </source>
</evidence>
<evidence type="ECO:0000313" key="3">
    <source>
        <dbReference type="Proteomes" id="UP000594262"/>
    </source>
</evidence>
<proteinExistence type="predicted"/>
<reference evidence="2" key="1">
    <citation type="submission" date="2021-01" db="UniProtKB">
        <authorList>
            <consortium name="EnsemblMetazoa"/>
        </authorList>
    </citation>
    <scope>IDENTIFICATION</scope>
</reference>
<organism evidence="2 3">
    <name type="scientific">Clytia hemisphaerica</name>
    <dbReference type="NCBI Taxonomy" id="252671"/>
    <lineage>
        <taxon>Eukaryota</taxon>
        <taxon>Metazoa</taxon>
        <taxon>Cnidaria</taxon>
        <taxon>Hydrozoa</taxon>
        <taxon>Hydroidolina</taxon>
        <taxon>Leptothecata</taxon>
        <taxon>Obeliida</taxon>
        <taxon>Clytiidae</taxon>
        <taxon>Clytia</taxon>
    </lineage>
</organism>
<evidence type="ECO:0000313" key="2">
    <source>
        <dbReference type="EnsemblMetazoa" id="CLYHEMP019560.1"/>
    </source>
</evidence>
<dbReference type="AlphaFoldDB" id="A0A7M5X988"/>
<name>A0A7M5X988_9CNID</name>
<dbReference type="Proteomes" id="UP000594262">
    <property type="component" value="Unplaced"/>
</dbReference>
<dbReference type="EnsemblMetazoa" id="CLYHEMT019560.1">
    <property type="protein sequence ID" value="CLYHEMP019560.1"/>
    <property type="gene ID" value="CLYHEMG019560"/>
</dbReference>
<accession>A0A7M5X988</accession>
<keyword evidence="1" id="KW-0175">Coiled coil</keyword>
<keyword evidence="3" id="KW-1185">Reference proteome</keyword>
<feature type="coiled-coil region" evidence="1">
    <location>
        <begin position="61"/>
        <end position="159"/>
    </location>
</feature>
<sequence>MHNAHSQRLVADPCNAAGVREDVTKEHILNAACFRKDLNSDGSDKWDSRTAESINQLYVYKEELKNLKIKNELEKLKLENENLRKDSELKQLELVKDQMQSENEILKLRSENLLLKAEKQYGDSLKVLKNEKLKVEENLKILKAEKEFLEKENVLLKESQAEFVDSASGVERTKFEAELGKMKNEVKKSNGGKQNEEGSFENDNELEILRIENKRLNETLNKKENSNCRLKLEIESLQQENENLKNGFLSSSQMSSDLSLIITLGSKMVFETEKSSNYARWYKTLFDKIETSFLTKDVLIFKIICDRQPLTNLVYRSFRIQDYIKPSDLGWRCFMNLKCVKILHPSDNTKTTILVRHTEATWGFRDNREVATVQGDWLIYLAFVMKE</sequence>
<protein>
    <submittedName>
        <fullName evidence="2">Uncharacterized protein</fullName>
    </submittedName>
</protein>